<protein>
    <submittedName>
        <fullName evidence="1">Uncharacterized protein</fullName>
    </submittedName>
</protein>
<dbReference type="EMBL" id="CP061800">
    <property type="protein sequence ID" value="QTA92093.1"/>
    <property type="molecule type" value="Genomic_DNA"/>
</dbReference>
<evidence type="ECO:0000313" key="1">
    <source>
        <dbReference type="EMBL" id="QTA92093.1"/>
    </source>
</evidence>
<accession>A0A975BUY2</accession>
<evidence type="ECO:0000313" key="2">
    <source>
        <dbReference type="Proteomes" id="UP000663722"/>
    </source>
</evidence>
<keyword evidence="2" id="KW-1185">Reference proteome</keyword>
<sequence>MRIKYPDKKINTPECKNFIFAKIKFLHSGSEKMPGEKLTVFLIKLYLLAQSARKEEK</sequence>
<dbReference type="AlphaFoldDB" id="A0A975BUY2"/>
<proteinExistence type="predicted"/>
<gene>
    <name evidence="1" type="ORF">dnm_081680</name>
</gene>
<dbReference type="KEGG" id="dmm:dnm_081680"/>
<reference evidence="1" key="1">
    <citation type="journal article" date="2021" name="Microb. Physiol.">
        <title>Proteogenomic Insights into the Physiology of Marine, Sulfate-Reducing, Filamentous Desulfonema limicola and Desulfonema magnum.</title>
        <authorList>
            <person name="Schnaars V."/>
            <person name="Wohlbrand L."/>
            <person name="Scheve S."/>
            <person name="Hinrichs C."/>
            <person name="Reinhardt R."/>
            <person name="Rabus R."/>
        </authorList>
    </citation>
    <scope>NUCLEOTIDE SEQUENCE</scope>
    <source>
        <strain evidence="1">4be13</strain>
    </source>
</reference>
<dbReference type="Proteomes" id="UP000663722">
    <property type="component" value="Chromosome"/>
</dbReference>
<organism evidence="1 2">
    <name type="scientific">Desulfonema magnum</name>
    <dbReference type="NCBI Taxonomy" id="45655"/>
    <lineage>
        <taxon>Bacteria</taxon>
        <taxon>Pseudomonadati</taxon>
        <taxon>Thermodesulfobacteriota</taxon>
        <taxon>Desulfobacteria</taxon>
        <taxon>Desulfobacterales</taxon>
        <taxon>Desulfococcaceae</taxon>
        <taxon>Desulfonema</taxon>
    </lineage>
</organism>
<name>A0A975BUY2_9BACT</name>